<accession>A0A239B4A1</accession>
<dbReference type="RefSeq" id="WP_089276073.1">
    <property type="nucleotide sequence ID" value="NZ_FZON01000002.1"/>
</dbReference>
<protein>
    <submittedName>
        <fullName evidence="1">Uncharacterized protein</fullName>
    </submittedName>
</protein>
<dbReference type="EMBL" id="FZON01000002">
    <property type="protein sequence ID" value="SNS02679.1"/>
    <property type="molecule type" value="Genomic_DNA"/>
</dbReference>
<evidence type="ECO:0000313" key="2">
    <source>
        <dbReference type="Proteomes" id="UP000198440"/>
    </source>
</evidence>
<proteinExistence type="predicted"/>
<dbReference type="AlphaFoldDB" id="A0A239B4A1"/>
<evidence type="ECO:0000313" key="1">
    <source>
        <dbReference type="EMBL" id="SNS02679.1"/>
    </source>
</evidence>
<dbReference type="Proteomes" id="UP000198440">
    <property type="component" value="Unassembled WGS sequence"/>
</dbReference>
<sequence>MSDLHRALAEQALRLVPPDDAGRMHHKFSSALQFACMALEAMGVAEWRVWGCKLKVAPDDVVTPIDPTGVWIGDACVAFLAIGQQLGDISTPQMRARREQGFQVRVVGGRDAMRKSLELAVRDKTVPSYLDAGLADMWLESQRHMLARMDRDDARIEIPLSTGPLLIHPDFSRPFKRMRWIENREWSAAAQSSLWRSGISAVPVDELAIIVGQARDGLPDDVALAVDKVGRAPTPDQIARRVDEWMARIEDRKTSFPESVGAKNLQFPTRAEMYDQVERDWPDRAADELRNLVEARWRVELGWDSGASLLPLFHDHLAKAVTAGLVDAA</sequence>
<reference evidence="1 2" key="1">
    <citation type="submission" date="2017-06" db="EMBL/GenBank/DDBJ databases">
        <authorList>
            <person name="Kim H.J."/>
            <person name="Triplett B.A."/>
        </authorList>
    </citation>
    <scope>NUCLEOTIDE SEQUENCE [LARGE SCALE GENOMIC DNA]</scope>
    <source>
        <strain evidence="1 2">DSM 11445</strain>
    </source>
</reference>
<name>A0A239B4A1_9RHOB</name>
<gene>
    <name evidence="1" type="ORF">SAMN04488078_100255</name>
</gene>
<organism evidence="1 2">
    <name type="scientific">Antarctobacter heliothermus</name>
    <dbReference type="NCBI Taxonomy" id="74033"/>
    <lineage>
        <taxon>Bacteria</taxon>
        <taxon>Pseudomonadati</taxon>
        <taxon>Pseudomonadota</taxon>
        <taxon>Alphaproteobacteria</taxon>
        <taxon>Rhodobacterales</taxon>
        <taxon>Roseobacteraceae</taxon>
        <taxon>Antarctobacter</taxon>
    </lineage>
</organism>